<dbReference type="SMR" id="A2FGI2"/>
<dbReference type="RefSeq" id="XP_001308926.1">
    <property type="nucleotide sequence ID" value="XM_001308925.1"/>
</dbReference>
<evidence type="ECO:0000313" key="5">
    <source>
        <dbReference type="Proteomes" id="UP000001542"/>
    </source>
</evidence>
<dbReference type="SMART" id="SM00248">
    <property type="entry name" value="ANK"/>
    <property type="match status" value="4"/>
</dbReference>
<reference evidence="4" key="2">
    <citation type="journal article" date="2007" name="Science">
        <title>Draft genome sequence of the sexually transmitted pathogen Trichomonas vaginalis.</title>
        <authorList>
            <person name="Carlton J.M."/>
            <person name="Hirt R.P."/>
            <person name="Silva J.C."/>
            <person name="Delcher A.L."/>
            <person name="Schatz M."/>
            <person name="Zhao Q."/>
            <person name="Wortman J.R."/>
            <person name="Bidwell S.L."/>
            <person name="Alsmark U.C.M."/>
            <person name="Besteiro S."/>
            <person name="Sicheritz-Ponten T."/>
            <person name="Noel C.J."/>
            <person name="Dacks J.B."/>
            <person name="Foster P.G."/>
            <person name="Simillion C."/>
            <person name="Van de Peer Y."/>
            <person name="Miranda-Saavedra D."/>
            <person name="Barton G.J."/>
            <person name="Westrop G.D."/>
            <person name="Mueller S."/>
            <person name="Dessi D."/>
            <person name="Fiori P.L."/>
            <person name="Ren Q."/>
            <person name="Paulsen I."/>
            <person name="Zhang H."/>
            <person name="Bastida-Corcuera F.D."/>
            <person name="Simoes-Barbosa A."/>
            <person name="Brown M.T."/>
            <person name="Hayes R.D."/>
            <person name="Mukherjee M."/>
            <person name="Okumura C.Y."/>
            <person name="Schneider R."/>
            <person name="Smith A.J."/>
            <person name="Vanacova S."/>
            <person name="Villalvazo M."/>
            <person name="Haas B.J."/>
            <person name="Pertea M."/>
            <person name="Feldblyum T.V."/>
            <person name="Utterback T.R."/>
            <person name="Shu C.L."/>
            <person name="Osoegawa K."/>
            <person name="de Jong P.J."/>
            <person name="Hrdy I."/>
            <person name="Horvathova L."/>
            <person name="Zubacova Z."/>
            <person name="Dolezal P."/>
            <person name="Malik S.B."/>
            <person name="Logsdon J.M. Jr."/>
            <person name="Henze K."/>
            <person name="Gupta A."/>
            <person name="Wang C.C."/>
            <person name="Dunne R.L."/>
            <person name="Upcroft J.A."/>
            <person name="Upcroft P."/>
            <person name="White O."/>
            <person name="Salzberg S.L."/>
            <person name="Tang P."/>
            <person name="Chiu C.-H."/>
            <person name="Lee Y.-S."/>
            <person name="Embley T.M."/>
            <person name="Coombs G.H."/>
            <person name="Mottram J.C."/>
            <person name="Tachezy J."/>
            <person name="Fraser-Liggett C.M."/>
            <person name="Johnson P.J."/>
        </authorList>
    </citation>
    <scope>NUCLEOTIDE SEQUENCE [LARGE SCALE GENOMIC DNA]</scope>
    <source>
        <strain evidence="4">G3</strain>
    </source>
</reference>
<keyword evidence="2 3" id="KW-0040">ANK repeat</keyword>
<dbReference type="KEGG" id="tva:4753761"/>
<dbReference type="VEuPathDB" id="TrichDB:TVAGG3_0444200"/>
<feature type="repeat" description="ANK" evidence="3">
    <location>
        <begin position="140"/>
        <end position="172"/>
    </location>
</feature>
<reference evidence="4" key="1">
    <citation type="submission" date="2006-10" db="EMBL/GenBank/DDBJ databases">
        <authorList>
            <person name="Amadeo P."/>
            <person name="Zhao Q."/>
            <person name="Wortman J."/>
            <person name="Fraser-Liggett C."/>
            <person name="Carlton J."/>
        </authorList>
    </citation>
    <scope>NUCLEOTIDE SEQUENCE</scope>
    <source>
        <strain evidence="4">G3</strain>
    </source>
</reference>
<dbReference type="SUPFAM" id="SSF48403">
    <property type="entry name" value="Ankyrin repeat"/>
    <property type="match status" value="1"/>
</dbReference>
<dbReference type="InterPro" id="IPR002110">
    <property type="entry name" value="Ankyrin_rpt"/>
</dbReference>
<feature type="repeat" description="ANK" evidence="3">
    <location>
        <begin position="75"/>
        <end position="107"/>
    </location>
</feature>
<keyword evidence="5" id="KW-1185">Reference proteome</keyword>
<dbReference type="SUPFAM" id="SSF57850">
    <property type="entry name" value="RING/U-box"/>
    <property type="match status" value="1"/>
</dbReference>
<dbReference type="STRING" id="5722.A2FGI2"/>
<keyword evidence="4" id="KW-0406">Ion transport</keyword>
<dbReference type="Pfam" id="PF12796">
    <property type="entry name" value="Ank_2"/>
    <property type="match status" value="1"/>
</dbReference>
<keyword evidence="4" id="KW-0813">Transport</keyword>
<organism evidence="4 5">
    <name type="scientific">Trichomonas vaginalis (strain ATCC PRA-98 / G3)</name>
    <dbReference type="NCBI Taxonomy" id="412133"/>
    <lineage>
        <taxon>Eukaryota</taxon>
        <taxon>Metamonada</taxon>
        <taxon>Parabasalia</taxon>
        <taxon>Trichomonadida</taxon>
        <taxon>Trichomonadidae</taxon>
        <taxon>Trichomonas</taxon>
    </lineage>
</organism>
<name>A2FGI2_TRIV3</name>
<proteinExistence type="predicted"/>
<accession>A2FGI2</accession>
<dbReference type="InParanoid" id="A2FGI2"/>
<dbReference type="PANTHER" id="PTHR24126:SF14">
    <property type="entry name" value="ANK_REP_REGION DOMAIN-CONTAINING PROTEIN"/>
    <property type="match status" value="1"/>
</dbReference>
<dbReference type="OrthoDB" id="341259at2759"/>
<dbReference type="AlphaFoldDB" id="A2FGI2"/>
<evidence type="ECO:0000256" key="2">
    <source>
        <dbReference type="ARBA" id="ARBA00023043"/>
    </source>
</evidence>
<dbReference type="EMBL" id="DS113779">
    <property type="protein sequence ID" value="EAX95996.1"/>
    <property type="molecule type" value="Genomic_DNA"/>
</dbReference>
<dbReference type="InterPro" id="IPR036770">
    <property type="entry name" value="Ankyrin_rpt-contain_sf"/>
</dbReference>
<keyword evidence="4" id="KW-0407">Ion channel</keyword>
<dbReference type="Gene3D" id="1.25.40.20">
    <property type="entry name" value="Ankyrin repeat-containing domain"/>
    <property type="match status" value="1"/>
</dbReference>
<dbReference type="GO" id="GO:0034220">
    <property type="term" value="P:monoatomic ion transmembrane transport"/>
    <property type="evidence" value="ECO:0007669"/>
    <property type="project" value="UniProtKB-KW"/>
</dbReference>
<dbReference type="eggNOG" id="KOG4177">
    <property type="taxonomic scope" value="Eukaryota"/>
</dbReference>
<evidence type="ECO:0000313" key="4">
    <source>
        <dbReference type="EMBL" id="EAX95996.1"/>
    </source>
</evidence>
<dbReference type="PROSITE" id="PS50088">
    <property type="entry name" value="ANK_REPEAT"/>
    <property type="match status" value="2"/>
</dbReference>
<sequence>MTNLATLIEKGDFNAIKSIKDIRELAKKPMFGNFSSNFTDFQNPFPIQFAAALNNENIVEYFLRLGVDPNYIESSGYSALHLAILNKNVLMTCLLLDNGADINIPDPFGCHCIFTAIRYSNSEVLTEILKRNPCLDKEYKGDYPLHFALQEKKVDMAFILISYGHSIEKTNAKEFDAKSLAEKQKLNEFLKVVNDETELNKLIHKQKHIFMLRKVQMIPENEENIQNEDQIVKIKRDEYILLKERLLNLEMIVSRLLPNVSNEKLLNPQICFACKSKKGLNICPVCGNSFCQDDFYNHVLEGCKL</sequence>
<gene>
    <name evidence="4" type="ORF">TVAG_052540</name>
</gene>
<dbReference type="PANTHER" id="PTHR24126">
    <property type="entry name" value="ANKYRIN REPEAT, PH AND SEC7 DOMAIN CONTAINING PROTEIN SECG-RELATED"/>
    <property type="match status" value="1"/>
</dbReference>
<evidence type="ECO:0000256" key="1">
    <source>
        <dbReference type="ARBA" id="ARBA00022737"/>
    </source>
</evidence>
<keyword evidence="1" id="KW-0677">Repeat</keyword>
<dbReference type="Proteomes" id="UP000001542">
    <property type="component" value="Unassembled WGS sequence"/>
</dbReference>
<protein>
    <submittedName>
        <fullName evidence="4">AKT1-like potassium channel, putative</fullName>
    </submittedName>
</protein>
<dbReference type="VEuPathDB" id="TrichDB:TVAG_052540"/>
<evidence type="ECO:0000256" key="3">
    <source>
        <dbReference type="PROSITE-ProRule" id="PRU00023"/>
    </source>
</evidence>
<dbReference type="PROSITE" id="PS50297">
    <property type="entry name" value="ANK_REP_REGION"/>
    <property type="match status" value="1"/>
</dbReference>